<accession>A0A975SQD1</accession>
<dbReference type="GO" id="GO:0005886">
    <property type="term" value="C:plasma membrane"/>
    <property type="evidence" value="ECO:0007669"/>
    <property type="project" value="UniProtKB-SubCell"/>
</dbReference>
<keyword evidence="3" id="KW-1003">Cell membrane</keyword>
<feature type="transmembrane region" description="Helical" evidence="7">
    <location>
        <begin position="281"/>
        <end position="303"/>
    </location>
</feature>
<evidence type="ECO:0000313" key="9">
    <source>
        <dbReference type="Proteomes" id="UP000683428"/>
    </source>
</evidence>
<evidence type="ECO:0000256" key="4">
    <source>
        <dbReference type="ARBA" id="ARBA00022692"/>
    </source>
</evidence>
<dbReference type="AlphaFoldDB" id="A0A975SQD1"/>
<feature type="transmembrane region" description="Helical" evidence="7">
    <location>
        <begin position="125"/>
        <end position="147"/>
    </location>
</feature>
<evidence type="ECO:0000256" key="5">
    <source>
        <dbReference type="ARBA" id="ARBA00022989"/>
    </source>
</evidence>
<organism evidence="8 9">
    <name type="scientific">Azospira inquinata</name>
    <dbReference type="NCBI Taxonomy" id="2785627"/>
    <lineage>
        <taxon>Bacteria</taxon>
        <taxon>Pseudomonadati</taxon>
        <taxon>Pseudomonadota</taxon>
        <taxon>Betaproteobacteria</taxon>
        <taxon>Rhodocyclales</taxon>
        <taxon>Rhodocyclaceae</taxon>
        <taxon>Azospira</taxon>
    </lineage>
</organism>
<protein>
    <submittedName>
        <fullName evidence="8">YeiH family putative sulfate export transporter</fullName>
    </submittedName>
</protein>
<dbReference type="NCBIfam" id="TIGR00698">
    <property type="entry name" value="YeiH family putative sulfate export transporter"/>
    <property type="match status" value="1"/>
</dbReference>
<sequence>MQRLAHVFPGVLLIAGLSLAAYVLAVGGGLARYGASSLTLAIVLGAVLGNLRPHWVTGRCHGGVQLAQKEFLRTGVALYGFNLSLQQILQVGSSGIVVDLLLVSSTLAMGWWIGTRLLKLDKETVLLTTAGSAICGAAAVVATVPVLGGDGERVADKTTTAVATVVLFGTLAMVLYPLLHAWTGIDGRVFGVYVGSTVHEVAQVVAIGSTIGGDTASNAVIVKMIRVMLLVPFLLGLSFFLSRRRQATGGKAKIAVPWFAVAFVALAGVNSLHWLPDAWVQALRLLGVLLLTAAMGALGLGTTVAKMRKAGMGPLLLASGLFAHLVLVGGAINWLVARW</sequence>
<feature type="transmembrane region" description="Helical" evidence="7">
    <location>
        <begin position="30"/>
        <end position="51"/>
    </location>
</feature>
<evidence type="ECO:0000256" key="3">
    <source>
        <dbReference type="ARBA" id="ARBA00022475"/>
    </source>
</evidence>
<dbReference type="Pfam" id="PF03601">
    <property type="entry name" value="Cons_hypoth698"/>
    <property type="match status" value="1"/>
</dbReference>
<feature type="transmembrane region" description="Helical" evidence="7">
    <location>
        <begin position="159"/>
        <end position="178"/>
    </location>
</feature>
<keyword evidence="6 7" id="KW-0472">Membrane</keyword>
<dbReference type="PANTHER" id="PTHR30106">
    <property type="entry name" value="INNER MEMBRANE PROTEIN YEIH-RELATED"/>
    <property type="match status" value="1"/>
</dbReference>
<comment type="subcellular location">
    <subcellularLocation>
        <location evidence="1">Cell membrane</location>
        <topology evidence="1">Multi-pass membrane protein</topology>
    </subcellularLocation>
</comment>
<dbReference type="InterPro" id="IPR004630">
    <property type="entry name" value="UPF0324_YeiH-like"/>
</dbReference>
<dbReference type="EMBL" id="CP064782">
    <property type="protein sequence ID" value="QWT50572.1"/>
    <property type="molecule type" value="Genomic_DNA"/>
</dbReference>
<proteinExistence type="inferred from homology"/>
<evidence type="ECO:0000256" key="2">
    <source>
        <dbReference type="ARBA" id="ARBA00007977"/>
    </source>
</evidence>
<feature type="transmembrane region" description="Helical" evidence="7">
    <location>
        <begin position="95"/>
        <end position="113"/>
    </location>
</feature>
<feature type="transmembrane region" description="Helical" evidence="7">
    <location>
        <begin position="254"/>
        <end position="275"/>
    </location>
</feature>
<evidence type="ECO:0000256" key="1">
    <source>
        <dbReference type="ARBA" id="ARBA00004651"/>
    </source>
</evidence>
<dbReference type="KEGG" id="aiq:Azoinq_13600"/>
<feature type="transmembrane region" description="Helical" evidence="7">
    <location>
        <begin position="224"/>
        <end position="242"/>
    </location>
</feature>
<dbReference type="PANTHER" id="PTHR30106:SF2">
    <property type="entry name" value="UPF0324 INNER MEMBRANE PROTEIN YEIH"/>
    <property type="match status" value="1"/>
</dbReference>
<evidence type="ECO:0000256" key="7">
    <source>
        <dbReference type="SAM" id="Phobius"/>
    </source>
</evidence>
<evidence type="ECO:0000313" key="8">
    <source>
        <dbReference type="EMBL" id="QWT50572.1"/>
    </source>
</evidence>
<comment type="similarity">
    <text evidence="2">Belongs to the UPF0324 family.</text>
</comment>
<evidence type="ECO:0000256" key="6">
    <source>
        <dbReference type="ARBA" id="ARBA00023136"/>
    </source>
</evidence>
<reference evidence="8" key="1">
    <citation type="submission" date="2020-11" db="EMBL/GenBank/DDBJ databases">
        <title>Azospira inquinata sp. nov.</title>
        <authorList>
            <person name="Moe W.M."/>
            <person name="Mikes M.C."/>
        </authorList>
    </citation>
    <scope>NUCLEOTIDE SEQUENCE</scope>
    <source>
        <strain evidence="8">Azo-3</strain>
    </source>
</reference>
<gene>
    <name evidence="8" type="ORF">Azoinq_13600</name>
</gene>
<dbReference type="Proteomes" id="UP000683428">
    <property type="component" value="Chromosome"/>
</dbReference>
<dbReference type="InterPro" id="IPR018383">
    <property type="entry name" value="UPF0324_pro"/>
</dbReference>
<keyword evidence="5 7" id="KW-1133">Transmembrane helix</keyword>
<feature type="transmembrane region" description="Helical" evidence="7">
    <location>
        <begin position="315"/>
        <end position="336"/>
    </location>
</feature>
<name>A0A975SQD1_9RHOO</name>
<keyword evidence="9" id="KW-1185">Reference proteome</keyword>
<keyword evidence="4 7" id="KW-0812">Transmembrane</keyword>